<comment type="caution">
    <text evidence="2">The sequence shown here is derived from an EMBL/GenBank/DDBJ whole genome shotgun (WGS) entry which is preliminary data.</text>
</comment>
<protein>
    <submittedName>
        <fullName evidence="2">Uncharacterized protein</fullName>
    </submittedName>
</protein>
<dbReference type="Proteomes" id="UP001610446">
    <property type="component" value="Unassembled WGS sequence"/>
</dbReference>
<feature type="coiled-coil region" evidence="1">
    <location>
        <begin position="112"/>
        <end position="168"/>
    </location>
</feature>
<keyword evidence="1" id="KW-0175">Coiled coil</keyword>
<dbReference type="EMBL" id="JBFXLU010000295">
    <property type="protein sequence ID" value="KAL2830953.1"/>
    <property type="molecule type" value="Genomic_DNA"/>
</dbReference>
<name>A0ABR4IVV0_9EURO</name>
<organism evidence="2 3">
    <name type="scientific">Aspergillus pseudoustus</name>
    <dbReference type="NCBI Taxonomy" id="1810923"/>
    <lineage>
        <taxon>Eukaryota</taxon>
        <taxon>Fungi</taxon>
        <taxon>Dikarya</taxon>
        <taxon>Ascomycota</taxon>
        <taxon>Pezizomycotina</taxon>
        <taxon>Eurotiomycetes</taxon>
        <taxon>Eurotiomycetidae</taxon>
        <taxon>Eurotiales</taxon>
        <taxon>Aspergillaceae</taxon>
        <taxon>Aspergillus</taxon>
        <taxon>Aspergillus subgen. Nidulantes</taxon>
    </lineage>
</organism>
<reference evidence="2 3" key="1">
    <citation type="submission" date="2024-07" db="EMBL/GenBank/DDBJ databases">
        <title>Section-level genome sequencing and comparative genomics of Aspergillus sections Usti and Cavernicolus.</title>
        <authorList>
            <consortium name="Lawrence Berkeley National Laboratory"/>
            <person name="Nybo J.L."/>
            <person name="Vesth T.C."/>
            <person name="Theobald S."/>
            <person name="Frisvad J.C."/>
            <person name="Larsen T.O."/>
            <person name="Kjaerboelling I."/>
            <person name="Rothschild-Mancinelli K."/>
            <person name="Lyhne E.K."/>
            <person name="Kogle M.E."/>
            <person name="Barry K."/>
            <person name="Clum A."/>
            <person name="Na H."/>
            <person name="Ledsgaard L."/>
            <person name="Lin J."/>
            <person name="Lipzen A."/>
            <person name="Kuo A."/>
            <person name="Riley R."/>
            <person name="Mondo S."/>
            <person name="Labutti K."/>
            <person name="Haridas S."/>
            <person name="Pangalinan J."/>
            <person name="Salamov A.A."/>
            <person name="Simmons B.A."/>
            <person name="Magnuson J.K."/>
            <person name="Chen J."/>
            <person name="Drula E."/>
            <person name="Henrissat B."/>
            <person name="Wiebenga A."/>
            <person name="Lubbers R.J."/>
            <person name="Gomes A.C."/>
            <person name="Makela M.R."/>
            <person name="Stajich J."/>
            <person name="Grigoriev I.V."/>
            <person name="Mortensen U.H."/>
            <person name="De Vries R.P."/>
            <person name="Baker S.E."/>
            <person name="Andersen M.R."/>
        </authorList>
    </citation>
    <scope>NUCLEOTIDE SEQUENCE [LARGE SCALE GENOMIC DNA]</scope>
    <source>
        <strain evidence="2 3">CBS 123904</strain>
    </source>
</reference>
<sequence length="204" mass="23546">MAASSNQKRAAERAKFRQKLVSHINTRLNLEILPAQVRLRPRRQDPYQWSVKDTCLSTLLKAKDISNATIGDFDKISKALDTGKIQAIIPQEENLSDEDQYRPLVSEETAIIEKLEGEKQDYLRSLKIFESDKERELQELRRQWDGERRQLQQTISEIQRERDSEILKSRTLIEEVLPLLGKITSQISGLSDKSNTIRNKAGTE</sequence>
<evidence type="ECO:0000313" key="2">
    <source>
        <dbReference type="EMBL" id="KAL2830953.1"/>
    </source>
</evidence>
<gene>
    <name evidence="2" type="ORF">BJY01DRAFT_254485</name>
</gene>
<evidence type="ECO:0000256" key="1">
    <source>
        <dbReference type="SAM" id="Coils"/>
    </source>
</evidence>
<keyword evidence="3" id="KW-1185">Reference proteome</keyword>
<evidence type="ECO:0000313" key="3">
    <source>
        <dbReference type="Proteomes" id="UP001610446"/>
    </source>
</evidence>
<accession>A0ABR4IVV0</accession>
<proteinExistence type="predicted"/>